<dbReference type="PROSITE" id="PS51257">
    <property type="entry name" value="PROKAR_LIPOPROTEIN"/>
    <property type="match status" value="1"/>
</dbReference>
<sequence length="133" mass="14588">MMKKQWLTAILCAISILSACKKKDDGGNPCGSYSGVVPPNTYIFWIDHDFSCGSITVEVKDASGKIVGPYQAVISYTSPTPPQCNNVNYGRFATFDLYMGKTYTYKATCSGKTWTGTITVPCEQSQCKNIQLQ</sequence>
<dbReference type="STRING" id="1703345.A3860_33825"/>
<accession>A0A1V9FQ13</accession>
<keyword evidence="2" id="KW-1185">Reference proteome</keyword>
<dbReference type="Proteomes" id="UP000192796">
    <property type="component" value="Unassembled WGS sequence"/>
</dbReference>
<comment type="caution">
    <text evidence="1">The sequence shown here is derived from an EMBL/GenBank/DDBJ whole genome shotgun (WGS) entry which is preliminary data.</text>
</comment>
<protein>
    <submittedName>
        <fullName evidence="1">Uncharacterized protein</fullName>
    </submittedName>
</protein>
<evidence type="ECO:0000313" key="2">
    <source>
        <dbReference type="Proteomes" id="UP000192796"/>
    </source>
</evidence>
<dbReference type="EMBL" id="LVYD01000064">
    <property type="protein sequence ID" value="OQP60361.1"/>
    <property type="molecule type" value="Genomic_DNA"/>
</dbReference>
<dbReference type="RefSeq" id="WP_081153315.1">
    <property type="nucleotide sequence ID" value="NZ_LVYD01000064.1"/>
</dbReference>
<name>A0A1V9FQ13_9BACT</name>
<evidence type="ECO:0000313" key="1">
    <source>
        <dbReference type="EMBL" id="OQP60361.1"/>
    </source>
</evidence>
<dbReference type="OrthoDB" id="1362641at2"/>
<reference evidence="1 2" key="1">
    <citation type="submission" date="2016-03" db="EMBL/GenBank/DDBJ databases">
        <title>Niastella vici sp. nov., isolated from farmland soil.</title>
        <authorList>
            <person name="Chen L."/>
            <person name="Wang D."/>
            <person name="Yang S."/>
            <person name="Wang G."/>
        </authorList>
    </citation>
    <scope>NUCLEOTIDE SEQUENCE [LARGE SCALE GENOMIC DNA]</scope>
    <source>
        <strain evidence="1 2">DJ57</strain>
    </source>
</reference>
<dbReference type="AlphaFoldDB" id="A0A1V9FQ13"/>
<gene>
    <name evidence="1" type="ORF">A3860_33825</name>
</gene>
<organism evidence="1 2">
    <name type="scientific">Niastella vici</name>
    <dbReference type="NCBI Taxonomy" id="1703345"/>
    <lineage>
        <taxon>Bacteria</taxon>
        <taxon>Pseudomonadati</taxon>
        <taxon>Bacteroidota</taxon>
        <taxon>Chitinophagia</taxon>
        <taxon>Chitinophagales</taxon>
        <taxon>Chitinophagaceae</taxon>
        <taxon>Niastella</taxon>
    </lineage>
</organism>
<proteinExistence type="predicted"/>